<organism evidence="1 2">
    <name type="scientific">Batillaria attramentaria</name>
    <dbReference type="NCBI Taxonomy" id="370345"/>
    <lineage>
        <taxon>Eukaryota</taxon>
        <taxon>Metazoa</taxon>
        <taxon>Spiralia</taxon>
        <taxon>Lophotrochozoa</taxon>
        <taxon>Mollusca</taxon>
        <taxon>Gastropoda</taxon>
        <taxon>Caenogastropoda</taxon>
        <taxon>Sorbeoconcha</taxon>
        <taxon>Cerithioidea</taxon>
        <taxon>Batillariidae</taxon>
        <taxon>Batillaria</taxon>
    </lineage>
</organism>
<gene>
    <name evidence="1" type="ORF">BaRGS_00021827</name>
</gene>
<dbReference type="EMBL" id="JACVVK020000172">
    <property type="protein sequence ID" value="KAK7486856.1"/>
    <property type="molecule type" value="Genomic_DNA"/>
</dbReference>
<dbReference type="AlphaFoldDB" id="A0ABD0KIE3"/>
<dbReference type="Proteomes" id="UP001519460">
    <property type="component" value="Unassembled WGS sequence"/>
</dbReference>
<sequence length="115" mass="12752">MTDLLSKYLVSLHLPPVMYIRGVRAGYFLSNGNHTSPNLLPRPSSLKPVFFYFQFPTRSRDLNPGPYGSRRVGGAVVFQPIRRRFLKPLGLIASTCLPNNGHSGRSLADNRALPG</sequence>
<proteinExistence type="predicted"/>
<protein>
    <submittedName>
        <fullName evidence="1">Uncharacterized protein</fullName>
    </submittedName>
</protein>
<accession>A0ABD0KIE3</accession>
<name>A0ABD0KIE3_9CAEN</name>
<keyword evidence="2" id="KW-1185">Reference proteome</keyword>
<reference evidence="1 2" key="1">
    <citation type="journal article" date="2023" name="Sci. Data">
        <title>Genome assembly of the Korean intertidal mud-creeper Batillaria attramentaria.</title>
        <authorList>
            <person name="Patra A.K."/>
            <person name="Ho P.T."/>
            <person name="Jun S."/>
            <person name="Lee S.J."/>
            <person name="Kim Y."/>
            <person name="Won Y.J."/>
        </authorList>
    </citation>
    <scope>NUCLEOTIDE SEQUENCE [LARGE SCALE GENOMIC DNA]</scope>
    <source>
        <strain evidence="1">Wonlab-2016</strain>
    </source>
</reference>
<comment type="caution">
    <text evidence="1">The sequence shown here is derived from an EMBL/GenBank/DDBJ whole genome shotgun (WGS) entry which is preliminary data.</text>
</comment>
<evidence type="ECO:0000313" key="1">
    <source>
        <dbReference type="EMBL" id="KAK7486856.1"/>
    </source>
</evidence>
<evidence type="ECO:0000313" key="2">
    <source>
        <dbReference type="Proteomes" id="UP001519460"/>
    </source>
</evidence>